<protein>
    <submittedName>
        <fullName evidence="1">Unnamed protein product</fullName>
    </submittedName>
</protein>
<reference evidence="1" key="1">
    <citation type="submission" date="2023-04" db="EMBL/GenBank/DDBJ databases">
        <title>Phytophthora fragariaefolia NBRC 109709.</title>
        <authorList>
            <person name="Ichikawa N."/>
            <person name="Sato H."/>
            <person name="Tonouchi N."/>
        </authorList>
    </citation>
    <scope>NUCLEOTIDE SEQUENCE</scope>
    <source>
        <strain evidence="1">NBRC 109709</strain>
    </source>
</reference>
<dbReference type="EMBL" id="BSXT01002795">
    <property type="protein sequence ID" value="GMF50960.1"/>
    <property type="molecule type" value="Genomic_DNA"/>
</dbReference>
<comment type="caution">
    <text evidence="1">The sequence shown here is derived from an EMBL/GenBank/DDBJ whole genome shotgun (WGS) entry which is preliminary data.</text>
</comment>
<gene>
    <name evidence="1" type="ORF">Pfra01_002046400</name>
</gene>
<evidence type="ECO:0000313" key="1">
    <source>
        <dbReference type="EMBL" id="GMF50960.1"/>
    </source>
</evidence>
<sequence>MSLLPLIQINLNHSPVASPTNHAPAEVFTGMRAATPIQQVLVGKAAIAENVLGVSEAPPKSDVQIKKRDRDVDFAAEAYWGALAGSSSHRQQRNSQETLCEMDVDMAAESDDDCIYGRKFGVHRTGGCVWHDGLGVTSSRSTRDDHHSH</sequence>
<organism evidence="1 2">
    <name type="scientific">Phytophthora fragariaefolia</name>
    <dbReference type="NCBI Taxonomy" id="1490495"/>
    <lineage>
        <taxon>Eukaryota</taxon>
        <taxon>Sar</taxon>
        <taxon>Stramenopiles</taxon>
        <taxon>Oomycota</taxon>
        <taxon>Peronosporomycetes</taxon>
        <taxon>Peronosporales</taxon>
        <taxon>Peronosporaceae</taxon>
        <taxon>Phytophthora</taxon>
    </lineage>
</organism>
<accession>A0A9W7D0U6</accession>
<proteinExistence type="predicted"/>
<dbReference type="Proteomes" id="UP001165121">
    <property type="component" value="Unassembled WGS sequence"/>
</dbReference>
<evidence type="ECO:0000313" key="2">
    <source>
        <dbReference type="Proteomes" id="UP001165121"/>
    </source>
</evidence>
<name>A0A9W7D0U6_9STRA</name>
<keyword evidence="2" id="KW-1185">Reference proteome</keyword>
<dbReference type="AlphaFoldDB" id="A0A9W7D0U6"/>